<dbReference type="Pfam" id="PF13193">
    <property type="entry name" value="AMP-binding_C"/>
    <property type="match status" value="1"/>
</dbReference>
<dbReference type="GO" id="GO:0016878">
    <property type="term" value="F:acid-thiol ligase activity"/>
    <property type="evidence" value="ECO:0007669"/>
    <property type="project" value="UniProtKB-ARBA"/>
</dbReference>
<evidence type="ECO:0000313" key="3">
    <source>
        <dbReference type="EMBL" id="MDP8174168.1"/>
    </source>
</evidence>
<dbReference type="Gene3D" id="3.40.50.12780">
    <property type="entry name" value="N-terminal domain of ligase-like"/>
    <property type="match status" value="1"/>
</dbReference>
<dbReference type="SUPFAM" id="SSF56801">
    <property type="entry name" value="Acetyl-CoA synthetase-like"/>
    <property type="match status" value="1"/>
</dbReference>
<dbReference type="InterPro" id="IPR045851">
    <property type="entry name" value="AMP-bd_C_sf"/>
</dbReference>
<evidence type="ECO:0000259" key="2">
    <source>
        <dbReference type="Pfam" id="PF13193"/>
    </source>
</evidence>
<dbReference type="InterPro" id="IPR025110">
    <property type="entry name" value="AMP-bd_C"/>
</dbReference>
<dbReference type="Gene3D" id="3.30.300.30">
    <property type="match status" value="1"/>
</dbReference>
<reference evidence="3" key="1">
    <citation type="journal article" date="2023" name="Front. Microbiol.">
        <title>Phylogeography and host specificity of Pasteurellaceae pathogenic to sea-farmed fish in the north-east Atlantic.</title>
        <authorList>
            <person name="Gulla S."/>
            <person name="Colquhoun D.J."/>
            <person name="Olsen A.B."/>
            <person name="Spilsberg B."/>
            <person name="Lagesen K."/>
            <person name="Aakesson C.P."/>
            <person name="Strom S."/>
            <person name="Manji F."/>
            <person name="Birkbeck T.H."/>
            <person name="Nilsen H.K."/>
        </authorList>
    </citation>
    <scope>NUCLEOTIDE SEQUENCE</scope>
    <source>
        <strain evidence="3">98B1</strain>
    </source>
</reference>
<dbReference type="PANTHER" id="PTHR43767:SF1">
    <property type="entry name" value="NONRIBOSOMAL PEPTIDE SYNTHASE PES1 (EUROFUNG)-RELATED"/>
    <property type="match status" value="1"/>
</dbReference>
<accession>A0AAJ6P1Z9</accession>
<name>A0AAJ6P1Z9_9PAST</name>
<protein>
    <submittedName>
        <fullName evidence="3">Class I adenylate-forming enzyme family protein</fullName>
    </submittedName>
</protein>
<organism evidence="3 4">
    <name type="scientific">Phocoenobacter skyensis</name>
    <dbReference type="NCBI Taxonomy" id="97481"/>
    <lineage>
        <taxon>Bacteria</taxon>
        <taxon>Pseudomonadati</taxon>
        <taxon>Pseudomonadota</taxon>
        <taxon>Gammaproteobacteria</taxon>
        <taxon>Pasteurellales</taxon>
        <taxon>Pasteurellaceae</taxon>
        <taxon>Phocoenobacter</taxon>
    </lineage>
</organism>
<evidence type="ECO:0000313" key="4">
    <source>
        <dbReference type="Proteomes" id="UP001231736"/>
    </source>
</evidence>
<dbReference type="InterPro" id="IPR000873">
    <property type="entry name" value="AMP-dep_synth/lig_dom"/>
</dbReference>
<feature type="domain" description="AMP-binding enzyme C-terminal" evidence="2">
    <location>
        <begin position="337"/>
        <end position="418"/>
    </location>
</feature>
<comment type="caution">
    <text evidence="3">The sequence shown here is derived from an EMBL/GenBank/DDBJ whole genome shotgun (WGS) entry which is preliminary data.</text>
</comment>
<proteinExistence type="predicted"/>
<dbReference type="InterPro" id="IPR050237">
    <property type="entry name" value="ATP-dep_AMP-bd_enzyme"/>
</dbReference>
<dbReference type="PANTHER" id="PTHR43767">
    <property type="entry name" value="LONG-CHAIN-FATTY-ACID--COA LIGASE"/>
    <property type="match status" value="1"/>
</dbReference>
<dbReference type="AlphaFoldDB" id="A0AAJ6P1Z9"/>
<feature type="domain" description="AMP-dependent synthetase/ligase" evidence="1">
    <location>
        <begin position="121"/>
        <end position="272"/>
    </location>
</feature>
<evidence type="ECO:0000259" key="1">
    <source>
        <dbReference type="Pfam" id="PF00501"/>
    </source>
</evidence>
<dbReference type="Proteomes" id="UP001231736">
    <property type="component" value="Unassembled WGS sequence"/>
</dbReference>
<dbReference type="Pfam" id="PF00501">
    <property type="entry name" value="AMP-binding"/>
    <property type="match status" value="1"/>
</dbReference>
<sequence>MITTDFNSQMPIAFNPQLSYNEFSYRSLQITAQLKQQKIKQVSLWFEDAVNFACTLLACFNANVNVLIPPNLLHENRQWVEQNSDLLIDDKIFADFGILQKVDKILPLIDGQNQTEIWLKTSGSSGSAKIIKKTAQQMWQEAQALIQALPFQPEDKLHLISSVTVQHCYGLSFRVFLPLAMGWTIGRKQLQYPEYLLEESNQIKPTLWVSSPALLSRLNLENKQLQNSHISGIISSGGVLPEQVAQDIRELIKQPVIEIYGSTETGAIASRETDNWIAMPSVTLGLNAQGALWVEGNWITGREQTADAVEFSNQGFQLLGRIDRIVKLGDKRISLVKIEQDLLKHQWVADCYIAQHPEKQRPVAWVALNQLGISQFKLKERKQFINELRLFLMQTQESLALPRFWRFCSQLPRNSQSKISRSDFEDICFKQQKDHFE</sequence>
<dbReference type="RefSeq" id="WP_306375436.1">
    <property type="nucleotide sequence ID" value="NZ_JASAYT010000003.1"/>
</dbReference>
<dbReference type="EMBL" id="JASAYT010000003">
    <property type="protein sequence ID" value="MDP8174168.1"/>
    <property type="molecule type" value="Genomic_DNA"/>
</dbReference>
<gene>
    <name evidence="3" type="ORF">QJU97_01675</name>
</gene>
<dbReference type="InterPro" id="IPR042099">
    <property type="entry name" value="ANL_N_sf"/>
</dbReference>